<feature type="compositionally biased region" description="Gly residues" evidence="1">
    <location>
        <begin position="240"/>
        <end position="251"/>
    </location>
</feature>
<dbReference type="PANTHER" id="PTHR35179">
    <property type="entry name" value="PROTEIN CBG02620"/>
    <property type="match status" value="1"/>
</dbReference>
<keyword evidence="3" id="KW-1185">Reference proteome</keyword>
<dbReference type="EMBL" id="WIGN01000055">
    <property type="protein sequence ID" value="KAF6813208.1"/>
    <property type="molecule type" value="Genomic_DNA"/>
</dbReference>
<sequence length="402" mass="44472">MADTNHPDPREAWMWENLRDTAVRQINSTSLSPSDASVSSKSGSELVCSYNWKNSDGVEFHVPGHAPIWQNVPLPIRIPKDEGTYFIDQNASRVPEFPFEPLFRATASMNPSFRFDDVDVLVNRNSLRKLLDFSAARRQDSFRINLHLVGRTLVVERCERSARDLIRGSQNAGFGHSFEAAFTKHPDGLEDSAAHHRALKYQLGNLTCVVRFEVDACYRRDDDDTDVMTSSMESLSVGNSAGGGAEGGKGKGAAAKEIEATDTGGPSLATAPMAQSLAAEIKTLKVGKPKNMGTIMPQQWFGRTPWLVMGRHTDGYFKEVKITDTGSNFGDWEDRQQDNLRKLVAVLARLREAVEANGGEHCVAICEKTTAPPVIRVFPSTVDRKAVPYDLRRQLWNSTSSS</sequence>
<dbReference type="Proteomes" id="UP000652219">
    <property type="component" value="Unassembled WGS sequence"/>
</dbReference>
<proteinExistence type="predicted"/>
<feature type="region of interest" description="Disordered" evidence="1">
    <location>
        <begin position="234"/>
        <end position="256"/>
    </location>
</feature>
<comment type="caution">
    <text evidence="2">The sequence shown here is derived from an EMBL/GenBank/DDBJ whole genome shotgun (WGS) entry which is preliminary data.</text>
</comment>
<protein>
    <recommendedName>
        <fullName evidence="4">Geranylgeranyl pyrophosphate synthetase</fullName>
    </recommendedName>
</protein>
<organism evidence="2 3">
    <name type="scientific">Colletotrichum sojae</name>
    <dbReference type="NCBI Taxonomy" id="2175907"/>
    <lineage>
        <taxon>Eukaryota</taxon>
        <taxon>Fungi</taxon>
        <taxon>Dikarya</taxon>
        <taxon>Ascomycota</taxon>
        <taxon>Pezizomycotina</taxon>
        <taxon>Sordariomycetes</taxon>
        <taxon>Hypocreomycetidae</taxon>
        <taxon>Glomerellales</taxon>
        <taxon>Glomerellaceae</taxon>
        <taxon>Colletotrichum</taxon>
        <taxon>Colletotrichum orchidearum species complex</taxon>
    </lineage>
</organism>
<evidence type="ECO:0000313" key="3">
    <source>
        <dbReference type="Proteomes" id="UP000652219"/>
    </source>
</evidence>
<evidence type="ECO:0000313" key="2">
    <source>
        <dbReference type="EMBL" id="KAF6813208.1"/>
    </source>
</evidence>
<evidence type="ECO:0000256" key="1">
    <source>
        <dbReference type="SAM" id="MobiDB-lite"/>
    </source>
</evidence>
<dbReference type="PANTHER" id="PTHR35179:SF1">
    <property type="entry name" value="INTEGRAL MEMBRANE PROTEIN"/>
    <property type="match status" value="1"/>
</dbReference>
<evidence type="ECO:0008006" key="4">
    <source>
        <dbReference type="Google" id="ProtNLM"/>
    </source>
</evidence>
<gene>
    <name evidence="2" type="ORF">CSOJ01_04719</name>
</gene>
<accession>A0A8H6JHV6</accession>
<name>A0A8H6JHV6_9PEZI</name>
<reference evidence="2 3" key="1">
    <citation type="journal article" date="2020" name="Phytopathology">
        <title>Genome Sequence Resources of Colletotrichum truncatum, C. plurivorum, C. musicola, and C. sojae: Four Species Pathogenic to Soybean (Glycine max).</title>
        <authorList>
            <person name="Rogerio F."/>
            <person name="Boufleur T.R."/>
            <person name="Ciampi-Guillardi M."/>
            <person name="Sukno S.A."/>
            <person name="Thon M.R."/>
            <person name="Massola Junior N.S."/>
            <person name="Baroncelli R."/>
        </authorList>
    </citation>
    <scope>NUCLEOTIDE SEQUENCE [LARGE SCALE GENOMIC DNA]</scope>
    <source>
        <strain evidence="2 3">LFN0009</strain>
    </source>
</reference>
<dbReference type="AlphaFoldDB" id="A0A8H6JHV6"/>